<comment type="caution">
    <text evidence="1">The sequence shown here is derived from an EMBL/GenBank/DDBJ whole genome shotgun (WGS) entry which is preliminary data.</text>
</comment>
<evidence type="ECO:0000313" key="2">
    <source>
        <dbReference type="Proteomes" id="UP000176608"/>
    </source>
</evidence>
<sequence length="356" mass="38684">MPKRPAKASKRISNKRKRGFSWKTLVKARRTQKKFRKGAALGLLATFSLVFLAGIWGYKAITKPFASAESSTSFDINNSDIVSLAIISVEDINAIPAKTSSIHFVIFDKAGGKVVSYEIDLATTTDVPGKFGVEPYSNILSLGMLDSNELSAGSALLVATLEKDFAFNTDRYMVVDDAVTTAILDTFVHGEGNSLLSLDVLQELALSIDTNVTISEFFNLFTFVRSLRKDRFIAHLFENEESLDISLRDLTFDSNVATEKASVGILNGTDMPGVANFASRVVRNAGGHVIAAENASKIYDESLLLVESTDLAVVKEIQKFFDVKNVVLKSRGGVNEGISDRVDVTLVIGVDIAGRL</sequence>
<dbReference type="AlphaFoldDB" id="A0A1F4UTR3"/>
<proteinExistence type="predicted"/>
<dbReference type="EMBL" id="MEVA01000006">
    <property type="protein sequence ID" value="OGC47583.1"/>
    <property type="molecule type" value="Genomic_DNA"/>
</dbReference>
<evidence type="ECO:0000313" key="1">
    <source>
        <dbReference type="EMBL" id="OGC47583.1"/>
    </source>
</evidence>
<name>A0A1F4UTR3_UNCKA</name>
<evidence type="ECO:0008006" key="3">
    <source>
        <dbReference type="Google" id="ProtNLM"/>
    </source>
</evidence>
<dbReference type="STRING" id="1802617.A2886_02230"/>
<gene>
    <name evidence="1" type="ORF">A2886_02230</name>
</gene>
<protein>
    <recommendedName>
        <fullName evidence="3">LytR/CpsA/Psr regulator C-terminal domain-containing protein</fullName>
    </recommendedName>
</protein>
<reference evidence="1 2" key="1">
    <citation type="journal article" date="2016" name="Nat. Commun.">
        <title>Thousands of microbial genomes shed light on interconnected biogeochemical processes in an aquifer system.</title>
        <authorList>
            <person name="Anantharaman K."/>
            <person name="Brown C.T."/>
            <person name="Hug L.A."/>
            <person name="Sharon I."/>
            <person name="Castelle C.J."/>
            <person name="Probst A.J."/>
            <person name="Thomas B.C."/>
            <person name="Singh A."/>
            <person name="Wilkins M.J."/>
            <person name="Karaoz U."/>
            <person name="Brodie E.L."/>
            <person name="Williams K.H."/>
            <person name="Hubbard S.S."/>
            <person name="Banfield J.F."/>
        </authorList>
    </citation>
    <scope>NUCLEOTIDE SEQUENCE [LARGE SCALE GENOMIC DNA]</scope>
</reference>
<organism evidence="1 2">
    <name type="scientific">candidate division WWE3 bacterium RIFCSPHIGHO2_01_FULL_42_13</name>
    <dbReference type="NCBI Taxonomy" id="1802617"/>
    <lineage>
        <taxon>Bacteria</taxon>
        <taxon>Katanobacteria</taxon>
    </lineage>
</organism>
<accession>A0A1F4UTR3</accession>
<dbReference type="Proteomes" id="UP000176608">
    <property type="component" value="Unassembled WGS sequence"/>
</dbReference>